<dbReference type="GO" id="GO:0003824">
    <property type="term" value="F:catalytic activity"/>
    <property type="evidence" value="ECO:0007669"/>
    <property type="project" value="InterPro"/>
</dbReference>
<dbReference type="Pfam" id="PF01507">
    <property type="entry name" value="PAPS_reduct"/>
    <property type="match status" value="2"/>
</dbReference>
<sequence length="333" mass="39602">MFVCKICDEEYDENMRYSRDSRYCKKCGEERTQYLSYRRNTLASLRSMPLEAKIIQTKFLINQAVRTFGENHCYISYSGGKDSTVLSHITKQLYPNILHLFANTTNEYPETLKHIQWEIKENHTNIMIVYPIDSKGEMWNFKKVVEHYGYPMFSKRVSNAIRTYQHAKTPRTKQNSIDYIERNFKKYQKYMELPISDKCCDKLKKEPLRRKAKELGMECVILGILASESYQREKAWLEYGCNVFYKFKDNQCKPLSFWTDNDINEYIEKYNVKIPDLYNMGYTRNGCMFCGFGVHLEAPESNRYQKLKETHPTQYAYFIDNFGGMMLQFDIAV</sequence>
<evidence type="ECO:0000313" key="2">
    <source>
        <dbReference type="EMBL" id="CRL35578.1"/>
    </source>
</evidence>
<accession>A0A0M6WGN1</accession>
<dbReference type="InterPro" id="IPR002500">
    <property type="entry name" value="PAPS_reduct_dom"/>
</dbReference>
<dbReference type="PANTHER" id="PTHR43196:SF2">
    <property type="entry name" value="PHOSPHOADENOSINE PHOSPHOSULFATE REDUCTASE"/>
    <property type="match status" value="1"/>
</dbReference>
<dbReference type="InterPro" id="IPR014729">
    <property type="entry name" value="Rossmann-like_a/b/a_fold"/>
</dbReference>
<gene>
    <name evidence="2" type="ORF">RIL183_17151</name>
</gene>
<dbReference type="Proteomes" id="UP000049828">
    <property type="component" value="Unassembled WGS sequence"/>
</dbReference>
<dbReference type="RefSeq" id="WP_021922305.1">
    <property type="nucleotide sequence ID" value="NZ_CVRS01000061.1"/>
</dbReference>
<dbReference type="PANTHER" id="PTHR43196">
    <property type="entry name" value="SULFATE ADENYLYLTRANSFERASE SUBUNIT 2"/>
    <property type="match status" value="1"/>
</dbReference>
<evidence type="ECO:0000313" key="3">
    <source>
        <dbReference type="Proteomes" id="UP000049828"/>
    </source>
</evidence>
<dbReference type="SUPFAM" id="SSF52402">
    <property type="entry name" value="Adenine nucleotide alpha hydrolases-like"/>
    <property type="match status" value="1"/>
</dbReference>
<feature type="domain" description="Phosphoadenosine phosphosulphate reductase" evidence="1">
    <location>
        <begin position="73"/>
        <end position="139"/>
    </location>
</feature>
<proteinExistence type="predicted"/>
<protein>
    <recommendedName>
        <fullName evidence="1">Phosphoadenosine phosphosulphate reductase domain-containing protein</fullName>
    </recommendedName>
</protein>
<keyword evidence="3" id="KW-1185">Reference proteome</keyword>
<dbReference type="Gene3D" id="3.40.50.620">
    <property type="entry name" value="HUPs"/>
    <property type="match status" value="1"/>
</dbReference>
<organism evidence="2 3">
    <name type="scientific">Roseburia inulinivorans</name>
    <dbReference type="NCBI Taxonomy" id="360807"/>
    <lineage>
        <taxon>Bacteria</taxon>
        <taxon>Bacillati</taxon>
        <taxon>Bacillota</taxon>
        <taxon>Clostridia</taxon>
        <taxon>Lachnospirales</taxon>
        <taxon>Lachnospiraceae</taxon>
        <taxon>Roseburia</taxon>
    </lineage>
</organism>
<dbReference type="AlphaFoldDB" id="A0A0M6WGN1"/>
<evidence type="ECO:0000259" key="1">
    <source>
        <dbReference type="Pfam" id="PF01507"/>
    </source>
</evidence>
<name>A0A0M6WGN1_9FIRM</name>
<dbReference type="InterPro" id="IPR050128">
    <property type="entry name" value="Sulfate_adenylyltrnsfr_sub2"/>
</dbReference>
<feature type="domain" description="Phosphoadenosine phosphosulphate reductase" evidence="1">
    <location>
        <begin position="155"/>
        <end position="290"/>
    </location>
</feature>
<dbReference type="EMBL" id="CVRS01000061">
    <property type="protein sequence ID" value="CRL35578.1"/>
    <property type="molecule type" value="Genomic_DNA"/>
</dbReference>
<reference evidence="3" key="1">
    <citation type="submission" date="2015-05" db="EMBL/GenBank/DDBJ databases">
        <authorList>
            <consortium name="Pathogen Informatics"/>
        </authorList>
    </citation>
    <scope>NUCLEOTIDE SEQUENCE [LARGE SCALE GENOMIC DNA]</scope>
    <source>
        <strain evidence="3">L1-83</strain>
    </source>
</reference>